<evidence type="ECO:0000256" key="4">
    <source>
        <dbReference type="SAM" id="MobiDB-lite"/>
    </source>
</evidence>
<dbReference type="OMA" id="FRESSTW"/>
<gene>
    <name evidence="6" type="ORF">KI387_029958</name>
</gene>
<organism evidence="6 7">
    <name type="scientific">Taxus chinensis</name>
    <name type="common">Chinese yew</name>
    <name type="synonym">Taxus wallichiana var. chinensis</name>
    <dbReference type="NCBI Taxonomy" id="29808"/>
    <lineage>
        <taxon>Eukaryota</taxon>
        <taxon>Viridiplantae</taxon>
        <taxon>Streptophyta</taxon>
        <taxon>Embryophyta</taxon>
        <taxon>Tracheophyta</taxon>
        <taxon>Spermatophyta</taxon>
        <taxon>Pinopsida</taxon>
        <taxon>Pinidae</taxon>
        <taxon>Conifers II</taxon>
        <taxon>Cupressales</taxon>
        <taxon>Taxaceae</taxon>
        <taxon>Taxus</taxon>
    </lineage>
</organism>
<evidence type="ECO:0000259" key="5">
    <source>
        <dbReference type="SMART" id="SM01135"/>
    </source>
</evidence>
<feature type="coiled-coil region" evidence="3">
    <location>
        <begin position="356"/>
        <end position="386"/>
    </location>
</feature>
<feature type="non-terminal residue" evidence="6">
    <location>
        <position position="1"/>
    </location>
</feature>
<dbReference type="GO" id="GO:0003677">
    <property type="term" value="F:DNA binding"/>
    <property type="evidence" value="ECO:0007669"/>
    <property type="project" value="TreeGrafter"/>
</dbReference>
<evidence type="ECO:0000313" key="7">
    <source>
        <dbReference type="Proteomes" id="UP000824469"/>
    </source>
</evidence>
<feature type="domain" description="DIRP" evidence="5">
    <location>
        <begin position="96"/>
        <end position="197"/>
    </location>
</feature>
<dbReference type="GO" id="GO:0006351">
    <property type="term" value="P:DNA-templated transcription"/>
    <property type="evidence" value="ECO:0007669"/>
    <property type="project" value="InterPro"/>
</dbReference>
<dbReference type="PANTHER" id="PTHR21689:SF2">
    <property type="entry name" value="PROTEIN LIN-9 HOMOLOG"/>
    <property type="match status" value="1"/>
</dbReference>
<sequence>AAFQDEGQAKKNLKQVTNTHESPTKSKAFKHVEACTSEGCTIDYLNQNTAVCEATLSNHYCHGKNITIEGLPVTKASLIHCLSSAKLRQWCLYEWFYSAIDLPWFERNEFVEYLNHAGLGNVPRLTCIEWAVIRSSLGKPRRLSTQFLQEEREKLDQYRKAVRKIHRDVHTGVCNVFPADLALPFSVGQQVIVCHPKTREIHSGTILTVGWNRCTVQFHRAELGVESVLDIDCMAINPLENMPETLRRKIRMWDGFCRRYGDNKLGMKSKAVWNINGNGRATLGENMDVPGVVSTFVDPSHSSGFLSNHAKADMADSVKQTKVSQNEQLTGSQQSMCNQPSKLERLQDRDTDYKALSCLNRALDKKEALLMELKHLNDDLSTSERKGEILRNTVAFCKQYAYILMQLKIVNEQVISSLKSLRKWNTYRENIVPPWHRASSNSRVVEGSSTLERVGSVSIGTSPKVLEIVTNANRKGKLMVDAAMQVMFSLRDDEDAIVKLGVALDTVSGLCVGLHSGKMKIKPRSSFLDSTKDAAEQESYHQNFGPELIAADASQEKNELSHGKEGPLLAEIAASCVSALILIQTCSDSKFLPSEVAHLLDDAVRSLQPCSSSNLIIYREIQRYMNIVRNQILTLMPTQPSISITTEVSSGT</sequence>
<keyword evidence="3" id="KW-0175">Coiled coil</keyword>
<dbReference type="GO" id="GO:0006357">
    <property type="term" value="P:regulation of transcription by RNA polymerase II"/>
    <property type="evidence" value="ECO:0007669"/>
    <property type="project" value="TreeGrafter"/>
</dbReference>
<evidence type="ECO:0000313" key="6">
    <source>
        <dbReference type="EMBL" id="KAH9298276.1"/>
    </source>
</evidence>
<comment type="caution">
    <text evidence="6">The sequence shown here is derived from an EMBL/GenBank/DDBJ whole genome shotgun (WGS) entry which is preliminary data.</text>
</comment>
<dbReference type="GO" id="GO:0005654">
    <property type="term" value="C:nucleoplasm"/>
    <property type="evidence" value="ECO:0007669"/>
    <property type="project" value="TreeGrafter"/>
</dbReference>
<reference evidence="6 7" key="1">
    <citation type="journal article" date="2021" name="Nat. Plants">
        <title>The Taxus genome provides insights into paclitaxel biosynthesis.</title>
        <authorList>
            <person name="Xiong X."/>
            <person name="Gou J."/>
            <person name="Liao Q."/>
            <person name="Li Y."/>
            <person name="Zhou Q."/>
            <person name="Bi G."/>
            <person name="Li C."/>
            <person name="Du R."/>
            <person name="Wang X."/>
            <person name="Sun T."/>
            <person name="Guo L."/>
            <person name="Liang H."/>
            <person name="Lu P."/>
            <person name="Wu Y."/>
            <person name="Zhang Z."/>
            <person name="Ro D.K."/>
            <person name="Shang Y."/>
            <person name="Huang S."/>
            <person name="Yan J."/>
        </authorList>
    </citation>
    <scope>NUCLEOTIDE SEQUENCE [LARGE SCALE GENOMIC DNA]</scope>
    <source>
        <strain evidence="6">Ta-2019</strain>
    </source>
</reference>
<dbReference type="EMBL" id="JAHRHJ020000010">
    <property type="protein sequence ID" value="KAH9298276.1"/>
    <property type="molecule type" value="Genomic_DNA"/>
</dbReference>
<comment type="subcellular location">
    <subcellularLocation>
        <location evidence="1">Nucleus</location>
    </subcellularLocation>
</comment>
<dbReference type="Pfam" id="PF06584">
    <property type="entry name" value="DIRP"/>
    <property type="match status" value="1"/>
</dbReference>
<dbReference type="AlphaFoldDB" id="A0AA38CFH6"/>
<dbReference type="GO" id="GO:0051726">
    <property type="term" value="P:regulation of cell cycle"/>
    <property type="evidence" value="ECO:0007669"/>
    <property type="project" value="TreeGrafter"/>
</dbReference>
<name>A0AA38CFH6_TAXCH</name>
<evidence type="ECO:0000256" key="2">
    <source>
        <dbReference type="ARBA" id="ARBA00023242"/>
    </source>
</evidence>
<proteinExistence type="predicted"/>
<evidence type="ECO:0000256" key="3">
    <source>
        <dbReference type="SAM" id="Coils"/>
    </source>
</evidence>
<dbReference type="InterPro" id="IPR010561">
    <property type="entry name" value="LIN-9/ALY1"/>
</dbReference>
<keyword evidence="2" id="KW-0539">Nucleus</keyword>
<evidence type="ECO:0000256" key="1">
    <source>
        <dbReference type="ARBA" id="ARBA00004123"/>
    </source>
</evidence>
<accession>A0AA38CFH6</accession>
<dbReference type="GO" id="GO:0017053">
    <property type="term" value="C:transcription repressor complex"/>
    <property type="evidence" value="ECO:0007669"/>
    <property type="project" value="InterPro"/>
</dbReference>
<protein>
    <recommendedName>
        <fullName evidence="5">DIRP domain-containing protein</fullName>
    </recommendedName>
</protein>
<dbReference type="Proteomes" id="UP000824469">
    <property type="component" value="Unassembled WGS sequence"/>
</dbReference>
<dbReference type="InterPro" id="IPR033471">
    <property type="entry name" value="DIRP"/>
</dbReference>
<keyword evidence="7" id="KW-1185">Reference proteome</keyword>
<feature type="region of interest" description="Disordered" evidence="4">
    <location>
        <begin position="1"/>
        <end position="22"/>
    </location>
</feature>
<dbReference type="SMART" id="SM01135">
    <property type="entry name" value="DIRP"/>
    <property type="match status" value="1"/>
</dbReference>
<dbReference type="PANTHER" id="PTHR21689">
    <property type="entry name" value="LIN-9"/>
    <property type="match status" value="1"/>
</dbReference>